<gene>
    <name evidence="1" type="ORF">COM96_00325</name>
</gene>
<evidence type="ECO:0000313" key="1">
    <source>
        <dbReference type="EMBL" id="PEC23698.1"/>
    </source>
</evidence>
<dbReference type="Proteomes" id="UP000220006">
    <property type="component" value="Unassembled WGS sequence"/>
</dbReference>
<accession>A0A2A7I376</accession>
<sequence length="40" mass="4765">MYVIFVSKLSFTYQKAESLYTITIDQQFVWSDKDGSFYSK</sequence>
<dbReference type="AlphaFoldDB" id="A0A2A7I376"/>
<protein>
    <submittedName>
        <fullName evidence="1">Uncharacterized protein</fullName>
    </submittedName>
</protein>
<proteinExistence type="predicted"/>
<reference evidence="1 2" key="1">
    <citation type="submission" date="2017-09" db="EMBL/GenBank/DDBJ databases">
        <title>Large-scale bioinformatics analysis of Bacillus genomes uncovers conserved roles of natural products in bacterial physiology.</title>
        <authorList>
            <consortium name="Agbiome Team Llc"/>
            <person name="Bleich R.M."/>
            <person name="Grubbs K.J."/>
            <person name="Santa Maria K.C."/>
            <person name="Allen S.E."/>
            <person name="Farag S."/>
            <person name="Shank E.A."/>
            <person name="Bowers A."/>
        </authorList>
    </citation>
    <scope>NUCLEOTIDE SEQUENCE [LARGE SCALE GENOMIC DNA]</scope>
    <source>
        <strain evidence="1 2">AFS096845</strain>
    </source>
</reference>
<organism evidence="1 2">
    <name type="scientific">Bacillus cereus</name>
    <dbReference type="NCBI Taxonomy" id="1396"/>
    <lineage>
        <taxon>Bacteria</taxon>
        <taxon>Bacillati</taxon>
        <taxon>Bacillota</taxon>
        <taxon>Bacilli</taxon>
        <taxon>Bacillales</taxon>
        <taxon>Bacillaceae</taxon>
        <taxon>Bacillus</taxon>
        <taxon>Bacillus cereus group</taxon>
    </lineage>
</organism>
<dbReference type="EMBL" id="NVLK01000001">
    <property type="protein sequence ID" value="PEC23698.1"/>
    <property type="molecule type" value="Genomic_DNA"/>
</dbReference>
<comment type="caution">
    <text evidence="1">The sequence shown here is derived from an EMBL/GenBank/DDBJ whole genome shotgun (WGS) entry which is preliminary data.</text>
</comment>
<name>A0A2A7I376_BACCE</name>
<evidence type="ECO:0000313" key="2">
    <source>
        <dbReference type="Proteomes" id="UP000220006"/>
    </source>
</evidence>